<evidence type="ECO:0000313" key="2">
    <source>
        <dbReference type="EMBL" id="SPC25011.1"/>
    </source>
</evidence>
<sequence>MPHRADCVLPLPLAGEGWGEGPACPRSEALHFVDAPALTPGPSPASGRGEQTGRNAHQPKKYPQPGGSG</sequence>
<feature type="region of interest" description="Disordered" evidence="1">
    <location>
        <begin position="34"/>
        <end position="69"/>
    </location>
</feature>
<dbReference type="AlphaFoldDB" id="A0A375GL04"/>
<gene>
    <name evidence="2" type="ORF">CO2235_MP90101</name>
</gene>
<name>A0A375GL04_9BURK</name>
<comment type="caution">
    <text evidence="2">The sequence shown here is derived from an EMBL/GenBank/DDBJ whole genome shotgun (WGS) entry which is preliminary data.</text>
</comment>
<dbReference type="EMBL" id="OGUS01000144">
    <property type="protein sequence ID" value="SPC25011.1"/>
    <property type="molecule type" value="Genomic_DNA"/>
</dbReference>
<proteinExistence type="predicted"/>
<evidence type="ECO:0000256" key="1">
    <source>
        <dbReference type="SAM" id="MobiDB-lite"/>
    </source>
</evidence>
<dbReference type="Proteomes" id="UP000256862">
    <property type="component" value="Plasmid CO2235_mp"/>
</dbReference>
<accession>A0A375GL04</accession>
<protein>
    <submittedName>
        <fullName evidence="2">Uncharacterized protein</fullName>
    </submittedName>
</protein>
<organism evidence="2">
    <name type="scientific">Cupriavidus oxalaticus</name>
    <dbReference type="NCBI Taxonomy" id="96344"/>
    <lineage>
        <taxon>Bacteria</taxon>
        <taxon>Pseudomonadati</taxon>
        <taxon>Pseudomonadota</taxon>
        <taxon>Betaproteobacteria</taxon>
        <taxon>Burkholderiales</taxon>
        <taxon>Burkholderiaceae</taxon>
        <taxon>Cupriavidus</taxon>
    </lineage>
</organism>
<reference evidence="2" key="1">
    <citation type="submission" date="2018-01" db="EMBL/GenBank/DDBJ databases">
        <authorList>
            <person name="Clerissi C."/>
        </authorList>
    </citation>
    <scope>NUCLEOTIDE SEQUENCE</scope>
    <source>
        <strain evidence="2">Cupriavidus oxalaticus LMG 2235</strain>
    </source>
</reference>